<evidence type="ECO:0000313" key="3">
    <source>
        <dbReference type="EMBL" id="SEB80689.1"/>
    </source>
</evidence>
<keyword evidence="2 3" id="KW-0808">Transferase</keyword>
<gene>
    <name evidence="3" type="ORF">SAMN05192540_1594</name>
</gene>
<dbReference type="NCBIfam" id="TIGR00696">
    <property type="entry name" value="wecG_tagA_cpsF"/>
    <property type="match status" value="1"/>
</dbReference>
<reference evidence="3 4" key="1">
    <citation type="submission" date="2016-10" db="EMBL/GenBank/DDBJ databases">
        <authorList>
            <person name="de Groot N.N."/>
        </authorList>
    </citation>
    <scope>NUCLEOTIDE SEQUENCE [LARGE SCALE GENOMIC DNA]</scope>
    <source>
        <strain evidence="3 4">MAR_2009_71</strain>
    </source>
</reference>
<proteinExistence type="predicted"/>
<dbReference type="CDD" id="cd06533">
    <property type="entry name" value="Glyco_transf_WecG_TagA"/>
    <property type="match status" value="1"/>
</dbReference>
<evidence type="ECO:0000313" key="4">
    <source>
        <dbReference type="Proteomes" id="UP000183038"/>
    </source>
</evidence>
<dbReference type="Pfam" id="PF03808">
    <property type="entry name" value="Glyco_tran_WecG"/>
    <property type="match status" value="1"/>
</dbReference>
<dbReference type="PANTHER" id="PTHR34136">
    <property type="match status" value="1"/>
</dbReference>
<dbReference type="AlphaFoldDB" id="A0A1H4MCE2"/>
<dbReference type="GO" id="GO:0016758">
    <property type="term" value="F:hexosyltransferase activity"/>
    <property type="evidence" value="ECO:0007669"/>
    <property type="project" value="TreeGrafter"/>
</dbReference>
<name>A0A1H4MCE2_9FLAO</name>
<dbReference type="InterPro" id="IPR004629">
    <property type="entry name" value="WecG_TagA_CpsF"/>
</dbReference>
<dbReference type="PANTHER" id="PTHR34136:SF1">
    <property type="entry name" value="UDP-N-ACETYL-D-MANNOSAMINURONIC ACID TRANSFERASE"/>
    <property type="match status" value="1"/>
</dbReference>
<dbReference type="EMBL" id="FNTB01000001">
    <property type="protein sequence ID" value="SEB80689.1"/>
    <property type="molecule type" value="Genomic_DNA"/>
</dbReference>
<accession>A0A1H4MCE2</accession>
<keyword evidence="1" id="KW-0328">Glycosyltransferase</keyword>
<evidence type="ECO:0000256" key="2">
    <source>
        <dbReference type="ARBA" id="ARBA00022679"/>
    </source>
</evidence>
<dbReference type="Proteomes" id="UP000183038">
    <property type="component" value="Unassembled WGS sequence"/>
</dbReference>
<sequence>MLTEVDSKVLCLGYPIYKSSLDNLPLKSKLLVSTINQYSYCIAEEDAEFKKALLGSDVILPDGVGITLAAKWLNGTSIKKIAGADFHEYQLRRLNENHGSCFYLGASSDTLAKIESRLKGEYPNIRFASYAPPFKSQFTEEENLSMIEAVNSFNPDVLFVGMTAPKQEKWSHAHKNLLNAKIICCIGAVFDFYAGTVERPSKVWRDLGLEWLGRLVKEPKRMSKRYLYYGVVYAVHLVRSKFSANSRMRTTFN</sequence>
<organism evidence="3 4">
    <name type="scientific">Maribacter dokdonensis</name>
    <dbReference type="NCBI Taxonomy" id="320912"/>
    <lineage>
        <taxon>Bacteria</taxon>
        <taxon>Pseudomonadati</taxon>
        <taxon>Bacteroidota</taxon>
        <taxon>Flavobacteriia</taxon>
        <taxon>Flavobacteriales</taxon>
        <taxon>Flavobacteriaceae</taxon>
        <taxon>Maribacter</taxon>
    </lineage>
</organism>
<protein>
    <submittedName>
        <fullName evidence="3">N-acetylglucosaminyldiphosphoundecaprenol N-acetyl-beta-D-mannosaminyltransferase</fullName>
    </submittedName>
</protein>
<evidence type="ECO:0000256" key="1">
    <source>
        <dbReference type="ARBA" id="ARBA00022676"/>
    </source>
</evidence>